<dbReference type="EMBL" id="KU230356">
    <property type="protein sequence ID" value="ALY07611.1"/>
    <property type="molecule type" value="Genomic_DNA"/>
</dbReference>
<sequence>MFYLSSFEIVVIQSNWNKGDKKMPTQKATPTQLLSTKVNCFGFSTAQSKKPLWFTVWAKGKAQGHADTVELSNVTFKLDKAGQARSRGFKLDGTPSAGTLLKRAKTGNAKTLDTRKTPFLFVCGEVKSFNEELDTTGSMKLRPMIDRSPNGVDAHFVTLDGKKVKACDRIYLTINGIFAWGVNY</sequence>
<evidence type="ECO:0000313" key="2">
    <source>
        <dbReference type="Proteomes" id="UP000225722"/>
    </source>
</evidence>
<accession>A0A1L2BX55</accession>
<reference evidence="2" key="1">
    <citation type="submission" date="2015-12" db="EMBL/GenBank/DDBJ databases">
        <authorList>
            <person name="Sencilo A."/>
            <person name="Bamford D.H."/>
            <person name="Roine E."/>
        </authorList>
    </citation>
    <scope>NUCLEOTIDE SEQUENCE [LARGE SCALE GENOMIC DNA]</scope>
</reference>
<dbReference type="Proteomes" id="UP000225722">
    <property type="component" value="Segment"/>
</dbReference>
<gene>
    <name evidence="1" type="ORF">2AV2_159</name>
</gene>
<keyword evidence="2" id="KW-1185">Reference proteome</keyword>
<organism evidence="1 2">
    <name type="scientific">Nodularia phage vB_NpeS-2AV2</name>
    <dbReference type="NCBI Taxonomy" id="1777122"/>
    <lineage>
        <taxon>Viruses</taxon>
        <taxon>Duplodnaviria</taxon>
        <taxon>Heunggongvirae</taxon>
        <taxon>Uroviricota</taxon>
        <taxon>Caudoviricetes</taxon>
        <taxon>Ravarandavirus</taxon>
        <taxon>Ravarandavirus rv2AV2</taxon>
    </lineage>
</organism>
<name>A0A1L2BX55_9CAUD</name>
<protein>
    <submittedName>
        <fullName evidence="1">Uncharacterized protein</fullName>
    </submittedName>
</protein>
<proteinExistence type="predicted"/>
<evidence type="ECO:0000313" key="1">
    <source>
        <dbReference type="EMBL" id="ALY07611.1"/>
    </source>
</evidence>